<dbReference type="GO" id="GO:0006302">
    <property type="term" value="P:double-strand break repair"/>
    <property type="evidence" value="ECO:0007669"/>
    <property type="project" value="TreeGrafter"/>
</dbReference>
<feature type="region of interest" description="Disordered" evidence="24">
    <location>
        <begin position="848"/>
        <end position="888"/>
    </location>
</feature>
<feature type="compositionally biased region" description="Basic and acidic residues" evidence="24">
    <location>
        <begin position="201"/>
        <end position="228"/>
    </location>
</feature>
<feature type="domain" description="ATP-dependent DNA ligase family profile" evidence="26">
    <location>
        <begin position="549"/>
        <end position="685"/>
    </location>
</feature>
<name>F1KSS3_ASCSU</name>
<dbReference type="EMBL" id="JI165273">
    <property type="protein sequence ID" value="ADY40927.1"/>
    <property type="molecule type" value="mRNA"/>
</dbReference>
<dbReference type="SUPFAM" id="SSF56091">
    <property type="entry name" value="DNA ligase/mRNA capping enzyme, catalytic domain"/>
    <property type="match status" value="1"/>
</dbReference>
<dbReference type="FunFam" id="3.30.470.30:FF:000003">
    <property type="entry name" value="DNA ligase"/>
    <property type="match status" value="1"/>
</dbReference>
<dbReference type="SUPFAM" id="SSF117018">
    <property type="entry name" value="ATP-dependent DNA ligase DNA-binding domain"/>
    <property type="match status" value="1"/>
</dbReference>
<keyword evidence="7" id="KW-0235">DNA replication</keyword>
<dbReference type="GO" id="GO:0005524">
    <property type="term" value="F:ATP binding"/>
    <property type="evidence" value="ECO:0007669"/>
    <property type="project" value="UniProtKB-KW"/>
</dbReference>
<evidence type="ECO:0000256" key="19">
    <source>
        <dbReference type="ARBA" id="ARBA00034003"/>
    </source>
</evidence>
<dbReference type="GO" id="GO:0003677">
    <property type="term" value="F:DNA binding"/>
    <property type="evidence" value="ECO:0007669"/>
    <property type="project" value="InterPro"/>
</dbReference>
<keyword evidence="14" id="KW-0460">Magnesium</keyword>
<dbReference type="Pfam" id="PF01068">
    <property type="entry name" value="DNA_ligase_A_M"/>
    <property type="match status" value="1"/>
</dbReference>
<dbReference type="CDD" id="cd07967">
    <property type="entry name" value="OBF_DNA_ligase_III"/>
    <property type="match status" value="1"/>
</dbReference>
<dbReference type="InterPro" id="IPR000977">
    <property type="entry name" value="DNA_ligase_ATP-dep"/>
</dbReference>
<organism evidence="27">
    <name type="scientific">Ascaris suum</name>
    <name type="common">Pig roundworm</name>
    <name type="synonym">Ascaris lumbricoides</name>
    <dbReference type="NCBI Taxonomy" id="6253"/>
    <lineage>
        <taxon>Eukaryota</taxon>
        <taxon>Metazoa</taxon>
        <taxon>Ecdysozoa</taxon>
        <taxon>Nematoda</taxon>
        <taxon>Chromadorea</taxon>
        <taxon>Rhabditida</taxon>
        <taxon>Spirurina</taxon>
        <taxon>Ascaridomorpha</taxon>
        <taxon>Ascaridoidea</taxon>
        <taxon>Ascarididae</taxon>
        <taxon>Ascaris</taxon>
    </lineage>
</organism>
<protein>
    <recommendedName>
        <fullName evidence="20">DNA ligase 3</fullName>
        <ecNumber evidence="4">6.5.1.1</ecNumber>
    </recommendedName>
    <alternativeName>
        <fullName evidence="21">DNA ligase III</fullName>
    </alternativeName>
    <alternativeName>
        <fullName evidence="22">Polydeoxyribonucleotide synthase [ATP] 3</fullName>
    </alternativeName>
</protein>
<keyword evidence="16" id="KW-0234">DNA repair</keyword>
<evidence type="ECO:0000256" key="3">
    <source>
        <dbReference type="ARBA" id="ARBA00007572"/>
    </source>
</evidence>
<feature type="domain" description="PARP-type" evidence="25">
    <location>
        <begin position="30"/>
        <end position="98"/>
    </location>
</feature>
<comment type="subcellular location">
    <subcellularLocation>
        <location evidence="2">Nucleus</location>
    </subcellularLocation>
</comment>
<dbReference type="InterPro" id="IPR036957">
    <property type="entry name" value="Znf_PARP_sf"/>
</dbReference>
<dbReference type="CDD" id="cd07902">
    <property type="entry name" value="Adenylation_DNA_ligase_III"/>
    <property type="match status" value="1"/>
</dbReference>
<dbReference type="SUPFAM" id="SSF50249">
    <property type="entry name" value="Nucleic acid-binding proteins"/>
    <property type="match status" value="1"/>
</dbReference>
<comment type="similarity">
    <text evidence="3 23">Belongs to the ATP-dependent DNA ligase family.</text>
</comment>
<dbReference type="SUPFAM" id="SSF57716">
    <property type="entry name" value="Glucocorticoid receptor-like (DNA-binding domain)"/>
    <property type="match status" value="1"/>
</dbReference>
<keyword evidence="10" id="KW-0227">DNA damage</keyword>
<sequence>MRNVLRIARNVANNFPKGNCVWRGWYRIRSRPIRNPFTTDSNNPSEMKQYFHADCLFETLTRCRATTKVIESPADIEGWSDVQEDDRNKILDLISNLEKVRAGKASGSKTPSRPPKKQVESDTHKQESSKKKREDSSKKHLSRGSSEHKEKGKGESAEKKGSKKERTTTTKEQEESGGNEESPGTSGLSDKTDKKKRPEKRKVEKVAESRGKEEERKKRKMDMKEENVKSEKRYSKFDSFKLFCKLCEVLASVSKYTDKSTAVNMFVNKDGYDGDMLLLVRMLLPSTDQRVFNLKEKQLIKLFSNIFGWSPEELTDSFNQTGDVSVTIRQYFEKSIEDGRKSHLSLQDVDNWLNRLTEYTKEDDQQRHLNSIAKRATPLELQYILRLIKKDLRINAGAKHILDGIKKGAYEAFQNSRDLKSVLEKCQTLGSDTSFLIDSGITLGTPVKPMLAEPCRSVEQAMKTCVNGMFSEIKYDGERLQLHKSGDTFTFFSRSLRPVQEHKVSHLSDVIPQAFPKGGDMILDAEVLLVDTATGKPLPFGTLGVHKKEQFANALVCLFVFDCLLFDGKCLVDRPLKERKKILEENINEVPNRVLLSNYQLIRKNEHDKLKTMIWKAIDEGLEGLVLKDLESVYEPGKRHWLKVKKDYLEEGKMADTADLIVLGAYYGTGCKGGMMSVFLMGVYDEASNVFLTVTKCGNGHDDATLDRINKELQPRMRKIGRDYDSLPCWLKCSRSLVPDFVIDDPKKAPVWEITGAEFSRSDNHSARGISIRFPRVTKIRDDKSWSSATNIDELQRMFEVSKQKTDFDRSVEDEIPLFAKNNINNPFGDSAALDGDIGKLEANKMETAEDDADHQVDGEKPCLEGGSPRREDTTLKQKETTPGDASEKVTCKYGSKCYRKNPEHLRKYHHPP</sequence>
<evidence type="ECO:0000259" key="26">
    <source>
        <dbReference type="PROSITE" id="PS50160"/>
    </source>
</evidence>
<keyword evidence="15" id="KW-0233">DNA recombination</keyword>
<evidence type="ECO:0000256" key="15">
    <source>
        <dbReference type="ARBA" id="ARBA00023172"/>
    </source>
</evidence>
<evidence type="ECO:0000256" key="22">
    <source>
        <dbReference type="ARBA" id="ARBA00077952"/>
    </source>
</evidence>
<dbReference type="PROSITE" id="PS50064">
    <property type="entry name" value="ZF_PARP_2"/>
    <property type="match status" value="1"/>
</dbReference>
<evidence type="ECO:0000256" key="17">
    <source>
        <dbReference type="ARBA" id="ARBA00023242"/>
    </source>
</evidence>
<evidence type="ECO:0000256" key="9">
    <source>
        <dbReference type="ARBA" id="ARBA00022741"/>
    </source>
</evidence>
<evidence type="ECO:0000256" key="24">
    <source>
        <dbReference type="SAM" id="MobiDB-lite"/>
    </source>
</evidence>
<dbReference type="InterPro" id="IPR001510">
    <property type="entry name" value="Znf_PARP"/>
</dbReference>
<evidence type="ECO:0000256" key="8">
    <source>
        <dbReference type="ARBA" id="ARBA00022723"/>
    </source>
</evidence>
<evidence type="ECO:0000256" key="13">
    <source>
        <dbReference type="ARBA" id="ARBA00022840"/>
    </source>
</evidence>
<dbReference type="GO" id="GO:0006273">
    <property type="term" value="P:lagging strand elongation"/>
    <property type="evidence" value="ECO:0007669"/>
    <property type="project" value="TreeGrafter"/>
</dbReference>
<evidence type="ECO:0000256" key="12">
    <source>
        <dbReference type="ARBA" id="ARBA00022833"/>
    </source>
</evidence>
<evidence type="ECO:0000256" key="21">
    <source>
        <dbReference type="ARBA" id="ARBA00075785"/>
    </source>
</evidence>
<dbReference type="Pfam" id="PF04679">
    <property type="entry name" value="DNA_ligase_A_C"/>
    <property type="match status" value="1"/>
</dbReference>
<dbReference type="InterPro" id="IPR036599">
    <property type="entry name" value="DNA_ligase_N_sf"/>
</dbReference>
<evidence type="ECO:0000256" key="10">
    <source>
        <dbReference type="ARBA" id="ARBA00022763"/>
    </source>
</evidence>
<keyword evidence="11" id="KW-0863">Zinc-finger</keyword>
<keyword evidence="13" id="KW-0067">ATP-binding</keyword>
<dbReference type="GO" id="GO:0006310">
    <property type="term" value="P:DNA recombination"/>
    <property type="evidence" value="ECO:0007669"/>
    <property type="project" value="UniProtKB-KW"/>
</dbReference>
<dbReference type="InterPro" id="IPR012309">
    <property type="entry name" value="DNA_ligase_ATP-dep_C"/>
</dbReference>
<dbReference type="InterPro" id="IPR016059">
    <property type="entry name" value="DNA_ligase_ATP-dep_CS"/>
</dbReference>
<dbReference type="PROSITE" id="PS00333">
    <property type="entry name" value="DNA_LIGASE_A2"/>
    <property type="match status" value="1"/>
</dbReference>
<dbReference type="NCBIfam" id="TIGR00574">
    <property type="entry name" value="dnl1"/>
    <property type="match status" value="1"/>
</dbReference>
<evidence type="ECO:0000256" key="18">
    <source>
        <dbReference type="ARBA" id="ARBA00023306"/>
    </source>
</evidence>
<evidence type="ECO:0000256" key="2">
    <source>
        <dbReference type="ARBA" id="ARBA00004123"/>
    </source>
</evidence>
<accession>F1KSS3</accession>
<evidence type="ECO:0000256" key="11">
    <source>
        <dbReference type="ARBA" id="ARBA00022771"/>
    </source>
</evidence>
<feature type="compositionally biased region" description="Basic and acidic residues" evidence="24">
    <location>
        <begin position="117"/>
        <end position="138"/>
    </location>
</feature>
<dbReference type="PANTHER" id="PTHR45674:SF9">
    <property type="entry name" value="DNA LIGASE 3"/>
    <property type="match status" value="1"/>
</dbReference>
<keyword evidence="6" id="KW-0132">Cell division</keyword>
<dbReference type="InterPro" id="IPR012340">
    <property type="entry name" value="NA-bd_OB-fold"/>
</dbReference>
<dbReference type="GO" id="GO:0008270">
    <property type="term" value="F:zinc ion binding"/>
    <property type="evidence" value="ECO:0007669"/>
    <property type="project" value="UniProtKB-KW"/>
</dbReference>
<evidence type="ECO:0000256" key="6">
    <source>
        <dbReference type="ARBA" id="ARBA00022618"/>
    </source>
</evidence>
<evidence type="ECO:0000256" key="5">
    <source>
        <dbReference type="ARBA" id="ARBA00022598"/>
    </source>
</evidence>
<dbReference type="InterPro" id="IPR012308">
    <property type="entry name" value="DNA_ligase_ATP-dep_N"/>
</dbReference>
<dbReference type="GO" id="GO:0003910">
    <property type="term" value="F:DNA ligase (ATP) activity"/>
    <property type="evidence" value="ECO:0007669"/>
    <property type="project" value="UniProtKB-EC"/>
</dbReference>
<comment type="catalytic activity">
    <reaction evidence="19">
        <text>ATP + (deoxyribonucleotide)n-3'-hydroxyl + 5'-phospho-(deoxyribonucleotide)m = (deoxyribonucleotide)n+m + AMP + diphosphate.</text>
        <dbReference type="EC" id="6.5.1.1"/>
    </reaction>
</comment>
<evidence type="ECO:0000256" key="4">
    <source>
        <dbReference type="ARBA" id="ARBA00012727"/>
    </source>
</evidence>
<evidence type="ECO:0000256" key="20">
    <source>
        <dbReference type="ARBA" id="ARBA00074829"/>
    </source>
</evidence>
<dbReference type="GO" id="GO:0070421">
    <property type="term" value="C:DNA ligase III-XRCC1 complex"/>
    <property type="evidence" value="ECO:0007669"/>
    <property type="project" value="TreeGrafter"/>
</dbReference>
<feature type="compositionally biased region" description="Basic and acidic residues" evidence="24">
    <location>
        <begin position="145"/>
        <end position="174"/>
    </location>
</feature>
<evidence type="ECO:0000259" key="25">
    <source>
        <dbReference type="PROSITE" id="PS50064"/>
    </source>
</evidence>
<evidence type="ECO:0000256" key="7">
    <source>
        <dbReference type="ARBA" id="ARBA00022705"/>
    </source>
</evidence>
<dbReference type="EC" id="6.5.1.1" evidence="4"/>
<dbReference type="Gene3D" id="1.10.3260.10">
    <property type="entry name" value="DNA ligase, ATP-dependent, N-terminal domain"/>
    <property type="match status" value="1"/>
</dbReference>
<dbReference type="Pfam" id="PF10283">
    <property type="entry name" value="zf-CCHH"/>
    <property type="match status" value="1"/>
</dbReference>
<keyword evidence="8" id="KW-0479">Metal-binding</keyword>
<dbReference type="GO" id="GO:0051301">
    <property type="term" value="P:cell division"/>
    <property type="evidence" value="ECO:0007669"/>
    <property type="project" value="UniProtKB-KW"/>
</dbReference>
<feature type="region of interest" description="Disordered" evidence="24">
    <location>
        <begin position="101"/>
        <end position="228"/>
    </location>
</feature>
<dbReference type="InterPro" id="IPR012310">
    <property type="entry name" value="DNA_ligase_ATP-dep_cent"/>
</dbReference>
<dbReference type="AlphaFoldDB" id="F1KSS3"/>
<dbReference type="Gene3D" id="3.30.1740.10">
    <property type="entry name" value="Zinc finger, PARP-type"/>
    <property type="match status" value="1"/>
</dbReference>
<comment type="cofactor">
    <cofactor evidence="1">
        <name>Mg(2+)</name>
        <dbReference type="ChEBI" id="CHEBI:18420"/>
    </cofactor>
</comment>
<evidence type="ECO:0000256" key="16">
    <source>
        <dbReference type="ARBA" id="ARBA00023204"/>
    </source>
</evidence>
<reference evidence="27" key="1">
    <citation type="journal article" date="2011" name="Genome Res.">
        <title>Deep small RNA sequencing from the nematode Ascaris reveals conservation, functional diversification, and novel developmental profiles.</title>
        <authorList>
            <person name="Wang J."/>
            <person name="Czech B."/>
            <person name="Crunk A."/>
            <person name="Wallace A."/>
            <person name="Mitreva M."/>
            <person name="Hannon G.J."/>
            <person name="Davis R.E."/>
        </authorList>
    </citation>
    <scope>NUCLEOTIDE SEQUENCE</scope>
</reference>
<evidence type="ECO:0000256" key="1">
    <source>
        <dbReference type="ARBA" id="ARBA00001946"/>
    </source>
</evidence>
<evidence type="ECO:0000256" key="14">
    <source>
        <dbReference type="ARBA" id="ARBA00022842"/>
    </source>
</evidence>
<keyword evidence="12" id="KW-0862">Zinc</keyword>
<keyword evidence="9" id="KW-0547">Nucleotide-binding</keyword>
<keyword evidence="17" id="KW-0539">Nucleus</keyword>
<dbReference type="PROSITE" id="PS50160">
    <property type="entry name" value="DNA_LIGASE_A3"/>
    <property type="match status" value="1"/>
</dbReference>
<evidence type="ECO:0000256" key="23">
    <source>
        <dbReference type="RuleBase" id="RU004196"/>
    </source>
</evidence>
<dbReference type="Gene3D" id="2.40.50.140">
    <property type="entry name" value="Nucleic acid-binding proteins"/>
    <property type="match status" value="1"/>
</dbReference>
<dbReference type="PANTHER" id="PTHR45674">
    <property type="entry name" value="DNA LIGASE 1/3 FAMILY MEMBER"/>
    <property type="match status" value="1"/>
</dbReference>
<keyword evidence="18" id="KW-0131">Cell cycle</keyword>
<dbReference type="GO" id="GO:0071897">
    <property type="term" value="P:DNA biosynthetic process"/>
    <property type="evidence" value="ECO:0007669"/>
    <property type="project" value="InterPro"/>
</dbReference>
<dbReference type="Gene3D" id="3.30.1490.70">
    <property type="match status" value="1"/>
</dbReference>
<keyword evidence="5 27" id="KW-0436">Ligase</keyword>
<dbReference type="InterPro" id="IPR019406">
    <property type="entry name" value="APLF_PBZ"/>
</dbReference>
<dbReference type="FunFam" id="2.40.50.140:FF:000085">
    <property type="entry name" value="DNA ligase"/>
    <property type="match status" value="1"/>
</dbReference>
<proteinExistence type="evidence at transcript level"/>
<dbReference type="InterPro" id="IPR050191">
    <property type="entry name" value="ATP-dep_DNA_ligase"/>
</dbReference>
<evidence type="ECO:0000313" key="27">
    <source>
        <dbReference type="EMBL" id="ADY40927.1"/>
    </source>
</evidence>
<dbReference type="Pfam" id="PF04675">
    <property type="entry name" value="DNA_ligase_A_N"/>
    <property type="match status" value="1"/>
</dbReference>
<dbReference type="Gene3D" id="3.30.470.30">
    <property type="entry name" value="DNA ligase/mRNA capping enzyme"/>
    <property type="match status" value="1"/>
</dbReference>